<keyword evidence="2" id="KW-0436">Ligase</keyword>
<dbReference type="Proteomes" id="UP000654345">
    <property type="component" value="Unassembled WGS sequence"/>
</dbReference>
<name>A0ABQ3UI87_9CHLR</name>
<evidence type="ECO:0000313" key="2">
    <source>
        <dbReference type="EMBL" id="GHO52436.1"/>
    </source>
</evidence>
<evidence type="ECO:0000259" key="1">
    <source>
        <dbReference type="Pfam" id="PF09414"/>
    </source>
</evidence>
<organism evidence="2 3">
    <name type="scientific">Ktedonobacter robiniae</name>
    <dbReference type="NCBI Taxonomy" id="2778365"/>
    <lineage>
        <taxon>Bacteria</taxon>
        <taxon>Bacillati</taxon>
        <taxon>Chloroflexota</taxon>
        <taxon>Ktedonobacteria</taxon>
        <taxon>Ktedonobacterales</taxon>
        <taxon>Ktedonobacteraceae</taxon>
        <taxon>Ktedonobacter</taxon>
    </lineage>
</organism>
<dbReference type="InterPro" id="IPR052732">
    <property type="entry name" value="Cell-binding_unc_protein"/>
</dbReference>
<dbReference type="PANTHER" id="PTHR43883">
    <property type="entry name" value="SLR0207 PROTEIN"/>
    <property type="match status" value="1"/>
</dbReference>
<dbReference type="PANTHER" id="PTHR43883:SF1">
    <property type="entry name" value="GLUCONOKINASE"/>
    <property type="match status" value="1"/>
</dbReference>
<feature type="domain" description="RNA ligase" evidence="1">
    <location>
        <begin position="40"/>
        <end position="232"/>
    </location>
</feature>
<proteinExistence type="predicted"/>
<accession>A0ABQ3UI87</accession>
<protein>
    <submittedName>
        <fullName evidence="2">DNA ligase III</fullName>
    </submittedName>
</protein>
<comment type="caution">
    <text evidence="2">The sequence shown here is derived from an EMBL/GenBank/DDBJ whole genome shotgun (WGS) entry which is preliminary data.</text>
</comment>
<dbReference type="EMBL" id="BNJG01000001">
    <property type="protein sequence ID" value="GHO52436.1"/>
    <property type="molecule type" value="Genomic_DNA"/>
</dbReference>
<dbReference type="InterPro" id="IPR021122">
    <property type="entry name" value="RNA_ligase_dom_REL/Rnl2"/>
</dbReference>
<dbReference type="Gene3D" id="3.30.470.30">
    <property type="entry name" value="DNA ligase/mRNA capping enzyme"/>
    <property type="match status" value="1"/>
</dbReference>
<dbReference type="RefSeq" id="WP_201369345.1">
    <property type="nucleotide sequence ID" value="NZ_BNJG01000001.1"/>
</dbReference>
<dbReference type="GO" id="GO:0016874">
    <property type="term" value="F:ligase activity"/>
    <property type="evidence" value="ECO:0007669"/>
    <property type="project" value="UniProtKB-KW"/>
</dbReference>
<dbReference type="SUPFAM" id="SSF56091">
    <property type="entry name" value="DNA ligase/mRNA capping enzyme, catalytic domain"/>
    <property type="match status" value="1"/>
</dbReference>
<reference evidence="2 3" key="1">
    <citation type="journal article" date="2021" name="Int. J. Syst. Evol. Microbiol.">
        <title>Reticulibacter mediterranei gen. nov., sp. nov., within the new family Reticulibacteraceae fam. nov., and Ktedonospora formicarum gen. nov., sp. nov., Ktedonobacter robiniae sp. nov., Dictyobacter formicarum sp. nov. and Dictyobacter arantiisoli sp. nov., belonging to the class Ktedonobacteria.</title>
        <authorList>
            <person name="Yabe S."/>
            <person name="Zheng Y."/>
            <person name="Wang C.M."/>
            <person name="Sakai Y."/>
            <person name="Abe K."/>
            <person name="Yokota A."/>
            <person name="Donadio S."/>
            <person name="Cavaletti L."/>
            <person name="Monciardini P."/>
        </authorList>
    </citation>
    <scope>NUCLEOTIDE SEQUENCE [LARGE SCALE GENOMIC DNA]</scope>
    <source>
        <strain evidence="2 3">SOSP1-30</strain>
    </source>
</reference>
<sequence length="264" mass="30963">MSTNINIYKYPRTQHIEGSGIQRGDEDLALIPLQEFAGRDLVVEEKMDGANTAISFDSQGQLLLQSRGHFLNGGPREKQFHLFKTWASRYTFELWDVLGERYVLYGEWLYAKHTVFYTDLPHYFMEFDILDKRTGRFLSTQRRQELLRPLPFVVSVKVLYTGAIQTLQELTALIGHSHFINKEHLDILQANCRSRGLDVQRVLKETDTSPLMEGLYIKVEEQGEVKERYKYVRSSFLQTIFDSESHWLDRPILPNRLRLDIELF</sequence>
<dbReference type="Pfam" id="PF09414">
    <property type="entry name" value="RNA_ligase"/>
    <property type="match status" value="1"/>
</dbReference>
<evidence type="ECO:0000313" key="3">
    <source>
        <dbReference type="Proteomes" id="UP000654345"/>
    </source>
</evidence>
<keyword evidence="3" id="KW-1185">Reference proteome</keyword>
<gene>
    <name evidence="2" type="ORF">KSB_09110</name>
</gene>